<dbReference type="Proteomes" id="UP000253318">
    <property type="component" value="Unassembled WGS sequence"/>
</dbReference>
<dbReference type="NCBIfam" id="TIGR03426">
    <property type="entry name" value="shape_MreD"/>
    <property type="match status" value="1"/>
</dbReference>
<dbReference type="RefSeq" id="WP_114399409.1">
    <property type="nucleotide sequence ID" value="NZ_QEIM01000123.1"/>
</dbReference>
<dbReference type="GO" id="GO:0008360">
    <property type="term" value="P:regulation of cell shape"/>
    <property type="evidence" value="ECO:0007669"/>
    <property type="project" value="UniProtKB-KW"/>
</dbReference>
<dbReference type="OrthoDB" id="3473300at2"/>
<evidence type="ECO:0000256" key="4">
    <source>
        <dbReference type="ARBA" id="ARBA00022692"/>
    </source>
</evidence>
<feature type="transmembrane region" description="Helical" evidence="8">
    <location>
        <begin position="103"/>
        <end position="125"/>
    </location>
</feature>
<gene>
    <name evidence="9" type="primary">mreD</name>
    <name evidence="9" type="ORF">DEF24_15690</name>
</gene>
<feature type="transmembrane region" description="Helical" evidence="8">
    <location>
        <begin position="137"/>
        <end position="160"/>
    </location>
</feature>
<dbReference type="GO" id="GO:0005886">
    <property type="term" value="C:plasma membrane"/>
    <property type="evidence" value="ECO:0007669"/>
    <property type="project" value="UniProtKB-SubCell"/>
</dbReference>
<sequence>MIRRTLAAVLVAVAVLLQTVVVNRLPMPWGVGPDLALLTVVAVAMRTTAVTGAVAGFLGGLAIDILPPADHELGRYALVLCLAGYLAGALRDPISRAGGLWPFGVAALATAGVSLGFAGVGVVLGDPRVTLGGVLGVLPPTLLLTMVVSPFVLYPVFWMLRRTERDDFRAVGATPWANGGIVR</sequence>
<comment type="caution">
    <text evidence="9">The sequence shown here is derived from an EMBL/GenBank/DDBJ whole genome shotgun (WGS) entry which is preliminary data.</text>
</comment>
<evidence type="ECO:0000256" key="6">
    <source>
        <dbReference type="ARBA" id="ARBA00022989"/>
    </source>
</evidence>
<name>A0A368T3D8_9ACTN</name>
<accession>A0A368T3D8</accession>
<comment type="subcellular location">
    <subcellularLocation>
        <location evidence="1">Cell membrane</location>
        <topology evidence="1">Multi-pass membrane protein</topology>
    </subcellularLocation>
</comment>
<dbReference type="InterPro" id="IPR007227">
    <property type="entry name" value="Cell_shape_determining_MreD"/>
</dbReference>
<evidence type="ECO:0000256" key="2">
    <source>
        <dbReference type="ARBA" id="ARBA00007776"/>
    </source>
</evidence>
<evidence type="ECO:0000313" key="10">
    <source>
        <dbReference type="Proteomes" id="UP000253318"/>
    </source>
</evidence>
<evidence type="ECO:0000256" key="1">
    <source>
        <dbReference type="ARBA" id="ARBA00004651"/>
    </source>
</evidence>
<keyword evidence="6 8" id="KW-1133">Transmembrane helix</keyword>
<comment type="similarity">
    <text evidence="2">Belongs to the MreD family.</text>
</comment>
<keyword evidence="10" id="KW-1185">Reference proteome</keyword>
<proteinExistence type="inferred from homology"/>
<organism evidence="9 10">
    <name type="scientific">Marinitenerispora sediminis</name>
    <dbReference type="NCBI Taxonomy" id="1931232"/>
    <lineage>
        <taxon>Bacteria</taxon>
        <taxon>Bacillati</taxon>
        <taxon>Actinomycetota</taxon>
        <taxon>Actinomycetes</taxon>
        <taxon>Streptosporangiales</taxon>
        <taxon>Nocardiopsidaceae</taxon>
        <taxon>Marinitenerispora</taxon>
    </lineage>
</organism>
<evidence type="ECO:0000256" key="8">
    <source>
        <dbReference type="SAM" id="Phobius"/>
    </source>
</evidence>
<dbReference type="EMBL" id="QEIN01000118">
    <property type="protein sequence ID" value="RCV57043.1"/>
    <property type="molecule type" value="Genomic_DNA"/>
</dbReference>
<evidence type="ECO:0000256" key="3">
    <source>
        <dbReference type="ARBA" id="ARBA00022475"/>
    </source>
</evidence>
<keyword evidence="3" id="KW-1003">Cell membrane</keyword>
<keyword evidence="7 8" id="KW-0472">Membrane</keyword>
<keyword evidence="4 8" id="KW-0812">Transmembrane</keyword>
<keyword evidence="5" id="KW-0133">Cell shape</keyword>
<evidence type="ECO:0000256" key="7">
    <source>
        <dbReference type="ARBA" id="ARBA00023136"/>
    </source>
</evidence>
<reference evidence="9 10" key="1">
    <citation type="submission" date="2018-04" db="EMBL/GenBank/DDBJ databases">
        <title>Novel actinobacteria from marine sediment.</title>
        <authorList>
            <person name="Ng Z.Y."/>
            <person name="Tan G.Y.A."/>
        </authorList>
    </citation>
    <scope>NUCLEOTIDE SEQUENCE [LARGE SCALE GENOMIC DNA]</scope>
    <source>
        <strain evidence="9 10">TPS81</strain>
    </source>
</reference>
<dbReference type="AlphaFoldDB" id="A0A368T3D8"/>
<evidence type="ECO:0000256" key="5">
    <source>
        <dbReference type="ARBA" id="ARBA00022960"/>
    </source>
</evidence>
<evidence type="ECO:0000313" key="9">
    <source>
        <dbReference type="EMBL" id="RCV57043.1"/>
    </source>
</evidence>
<protein>
    <submittedName>
        <fullName evidence="9">Rod shape-determining protein MreD</fullName>
    </submittedName>
</protein>